<accession>A0AAX6FMZ5</accession>
<reference evidence="2" key="2">
    <citation type="submission" date="2023-04" db="EMBL/GenBank/DDBJ databases">
        <authorList>
            <person name="Bruccoleri R.E."/>
            <person name="Oakeley E.J."/>
            <person name="Faust A.-M."/>
            <person name="Dessus-Babus S."/>
            <person name="Altorfer M."/>
            <person name="Burckhardt D."/>
            <person name="Oertli M."/>
            <person name="Naumann U."/>
            <person name="Petersen F."/>
            <person name="Wong J."/>
        </authorList>
    </citation>
    <scope>NUCLEOTIDE SEQUENCE</scope>
    <source>
        <strain evidence="2">GSM-AAB239-AS_SAM_17_03QT</strain>
        <tissue evidence="2">Leaf</tissue>
    </source>
</reference>
<name>A0AAX6FMZ5_IRIPA</name>
<dbReference type="Proteomes" id="UP001140949">
    <property type="component" value="Unassembled WGS sequence"/>
</dbReference>
<feature type="compositionally biased region" description="Polar residues" evidence="1">
    <location>
        <begin position="30"/>
        <end position="44"/>
    </location>
</feature>
<dbReference type="AlphaFoldDB" id="A0AAX6FMZ5"/>
<keyword evidence="3" id="KW-1185">Reference proteome</keyword>
<gene>
    <name evidence="2" type="ORF">M6B38_411275</name>
</gene>
<evidence type="ECO:0000313" key="2">
    <source>
        <dbReference type="EMBL" id="KAJ6817438.1"/>
    </source>
</evidence>
<proteinExistence type="predicted"/>
<evidence type="ECO:0000313" key="3">
    <source>
        <dbReference type="Proteomes" id="UP001140949"/>
    </source>
</evidence>
<feature type="region of interest" description="Disordered" evidence="1">
    <location>
        <begin position="1"/>
        <end position="48"/>
    </location>
</feature>
<comment type="caution">
    <text evidence="2">The sequence shown here is derived from an EMBL/GenBank/DDBJ whole genome shotgun (WGS) entry which is preliminary data.</text>
</comment>
<sequence length="112" mass="11866">MLNDPPSFPSPCAMRAASPRRRARAMTASGQLPTSPSRPFSLQASLGPIDPERASYIGLTHTPSRRSTTGQGSVSVCHDRRCRPVANGTIVSSLVLSVSPAKDLRQVSCGFS</sequence>
<dbReference type="EMBL" id="JANAVB010027994">
    <property type="protein sequence ID" value="KAJ6817438.1"/>
    <property type="molecule type" value="Genomic_DNA"/>
</dbReference>
<organism evidence="2 3">
    <name type="scientific">Iris pallida</name>
    <name type="common">Sweet iris</name>
    <dbReference type="NCBI Taxonomy" id="29817"/>
    <lineage>
        <taxon>Eukaryota</taxon>
        <taxon>Viridiplantae</taxon>
        <taxon>Streptophyta</taxon>
        <taxon>Embryophyta</taxon>
        <taxon>Tracheophyta</taxon>
        <taxon>Spermatophyta</taxon>
        <taxon>Magnoliopsida</taxon>
        <taxon>Liliopsida</taxon>
        <taxon>Asparagales</taxon>
        <taxon>Iridaceae</taxon>
        <taxon>Iridoideae</taxon>
        <taxon>Irideae</taxon>
        <taxon>Iris</taxon>
    </lineage>
</organism>
<evidence type="ECO:0000256" key="1">
    <source>
        <dbReference type="SAM" id="MobiDB-lite"/>
    </source>
</evidence>
<protein>
    <submittedName>
        <fullName evidence="2">Uncharacterized protein</fullName>
    </submittedName>
</protein>
<reference evidence="2" key="1">
    <citation type="journal article" date="2023" name="GigaByte">
        <title>Genome assembly of the bearded iris, Iris pallida Lam.</title>
        <authorList>
            <person name="Bruccoleri R.E."/>
            <person name="Oakeley E.J."/>
            <person name="Faust A.M.E."/>
            <person name="Altorfer M."/>
            <person name="Dessus-Babus S."/>
            <person name="Burckhardt D."/>
            <person name="Oertli M."/>
            <person name="Naumann U."/>
            <person name="Petersen F."/>
            <person name="Wong J."/>
        </authorList>
    </citation>
    <scope>NUCLEOTIDE SEQUENCE</scope>
    <source>
        <strain evidence="2">GSM-AAB239-AS_SAM_17_03QT</strain>
    </source>
</reference>